<reference evidence="2 3" key="1">
    <citation type="submission" date="2016-03" db="EMBL/GenBank/DDBJ databases">
        <title>Comparison of Bacillus endophyticus and B. anthracis characteristics using whole genome sequence analysis and microbiological techniques.</title>
        <authorList>
            <person name="Lekota K.E."/>
            <person name="Mafofo J."/>
            <person name="Rees J."/>
            <person name="Muchadeyi F.C."/>
            <person name="Madoroba E."/>
            <person name="Van Heerden H."/>
        </authorList>
    </citation>
    <scope>NUCLEOTIDE SEQUENCE [LARGE SCALE GENOMIC DNA]</scope>
    <source>
        <strain evidence="2 3">3631_10C</strain>
    </source>
</reference>
<comment type="caution">
    <text evidence="2">The sequence shown here is derived from an EMBL/GenBank/DDBJ whole genome shotgun (WGS) entry which is preliminary data.</text>
</comment>
<dbReference type="Gene3D" id="2.130.10.10">
    <property type="entry name" value="YVTN repeat-like/Quinoprotein amine dehydrogenase"/>
    <property type="match status" value="1"/>
</dbReference>
<gene>
    <name evidence="2" type="ORF">A3864_01840</name>
</gene>
<name>A0AAX1QGR6_9BACI</name>
<dbReference type="Proteomes" id="UP000250174">
    <property type="component" value="Unassembled WGS sequence"/>
</dbReference>
<evidence type="ECO:0000313" key="3">
    <source>
        <dbReference type="Proteomes" id="UP000250174"/>
    </source>
</evidence>
<feature type="transmembrane region" description="Helical" evidence="1">
    <location>
        <begin position="7"/>
        <end position="26"/>
    </location>
</feature>
<dbReference type="AlphaFoldDB" id="A0AAX1QGR6"/>
<evidence type="ECO:0008006" key="4">
    <source>
        <dbReference type="Google" id="ProtNLM"/>
    </source>
</evidence>
<dbReference type="InterPro" id="IPR015943">
    <property type="entry name" value="WD40/YVTN_repeat-like_dom_sf"/>
</dbReference>
<protein>
    <recommendedName>
        <fullName evidence="4">Exo-alpha-sialidase</fullName>
    </recommendedName>
</protein>
<proteinExistence type="predicted"/>
<accession>A0AAX1QGR6</accession>
<keyword evidence="1" id="KW-0812">Transmembrane</keyword>
<evidence type="ECO:0000313" key="2">
    <source>
        <dbReference type="EMBL" id="RAS82274.1"/>
    </source>
</evidence>
<evidence type="ECO:0000256" key="1">
    <source>
        <dbReference type="SAM" id="Phobius"/>
    </source>
</evidence>
<sequence length="463" mass="52207">MIKSKKWLIAITTCILLLPIGLFLFLKWSEPDFNKDLPMSISIDHENKDLDAEDAAYMFWSDLLDPYKEPEAPSWKKLDDVRFDEFQLLAGDEKEAAVAVTFWVKPKNKTWSIFHNWGSMEKDGTIRDIHWTIRLKKRGDNTYELTKIEETSGAVAGLPAVEKQYQKEAGIKVENSDMNYTLEQDKLQVTYNGGKSWVKVPLELDQLFQGDYSGSKNTLIEGSFVISPEKTAFVFVEDGMEADRVSILYSNNKGKTWKTSRISEEFASVRLRTIGFTSEKDGYLILTYDRTMGFEAHTVFKTNDGGATWRKAGSVPDVSNHVTDGSFINDKLGFLSFGTKNELNKEGSPYLFRTEDGGKTWSEVEVPMPPEYQGIFVVAESPTFDGSQGTLLVNQGPNGDYQGGNVLARFISIDKGKTWSFANLVDPDQVLDSEKSRLSSEEGEHGAVTYLLFVEGVYNTFNR</sequence>
<keyword evidence="1" id="KW-0472">Membrane</keyword>
<dbReference type="SUPFAM" id="SSF110296">
    <property type="entry name" value="Oligoxyloglucan reducing end-specific cellobiohydrolase"/>
    <property type="match status" value="1"/>
</dbReference>
<keyword evidence="1" id="KW-1133">Transmembrane helix</keyword>
<dbReference type="EMBL" id="LVYK01000001">
    <property type="protein sequence ID" value="RAS82274.1"/>
    <property type="molecule type" value="Genomic_DNA"/>
</dbReference>
<dbReference type="RefSeq" id="WP_113765196.1">
    <property type="nucleotide sequence ID" value="NZ_LVYK01000001.1"/>
</dbReference>
<dbReference type="CDD" id="cd15482">
    <property type="entry name" value="Sialidase_non-viral"/>
    <property type="match status" value="1"/>
</dbReference>
<organism evidence="2 3">
    <name type="scientific">Priestia endophytica</name>
    <dbReference type="NCBI Taxonomy" id="135735"/>
    <lineage>
        <taxon>Bacteria</taxon>
        <taxon>Bacillati</taxon>
        <taxon>Bacillota</taxon>
        <taxon>Bacilli</taxon>
        <taxon>Bacillales</taxon>
        <taxon>Bacillaceae</taxon>
        <taxon>Priestia</taxon>
    </lineage>
</organism>